<evidence type="ECO:0000313" key="9">
    <source>
        <dbReference type="Proteomes" id="UP000001803"/>
    </source>
</evidence>
<organism evidence="8 9">
    <name type="scientific">Brachyspira hyodysenteriae (strain ATCC 49526 / WA1)</name>
    <dbReference type="NCBI Taxonomy" id="565034"/>
    <lineage>
        <taxon>Bacteria</taxon>
        <taxon>Pseudomonadati</taxon>
        <taxon>Spirochaetota</taxon>
        <taxon>Spirochaetia</taxon>
        <taxon>Brachyspirales</taxon>
        <taxon>Brachyspiraceae</taxon>
        <taxon>Brachyspira</taxon>
    </lineage>
</organism>
<comment type="subcellular location">
    <subcellularLocation>
        <location evidence="1">Endomembrane system</location>
        <topology evidence="1">Multi-pass membrane protein</topology>
    </subcellularLocation>
</comment>
<dbReference type="RefSeq" id="WP_012670597.1">
    <property type="nucleotide sequence ID" value="NC_012225.1"/>
</dbReference>
<dbReference type="PANTHER" id="PTHR23514">
    <property type="entry name" value="BYPASS OF STOP CODON PROTEIN 6"/>
    <property type="match status" value="1"/>
</dbReference>
<dbReference type="InterPro" id="IPR011701">
    <property type="entry name" value="MFS"/>
</dbReference>
<dbReference type="SUPFAM" id="SSF103473">
    <property type="entry name" value="MFS general substrate transporter"/>
    <property type="match status" value="1"/>
</dbReference>
<dbReference type="GO" id="GO:0012505">
    <property type="term" value="C:endomembrane system"/>
    <property type="evidence" value="ECO:0007669"/>
    <property type="project" value="UniProtKB-SubCell"/>
</dbReference>
<name>A0A3B6VA81_BRAHW</name>
<dbReference type="PROSITE" id="PS50850">
    <property type="entry name" value="MFS"/>
    <property type="match status" value="1"/>
</dbReference>
<gene>
    <name evidence="8" type="ordered locus">BHWA1_01067</name>
</gene>
<evidence type="ECO:0000256" key="2">
    <source>
        <dbReference type="ARBA" id="ARBA00008335"/>
    </source>
</evidence>
<dbReference type="EMBL" id="CP001357">
    <property type="protein sequence ID" value="ACN83550.1"/>
    <property type="molecule type" value="Genomic_DNA"/>
</dbReference>
<evidence type="ECO:0000313" key="8">
    <source>
        <dbReference type="EMBL" id="ACN83550.1"/>
    </source>
</evidence>
<dbReference type="InterPro" id="IPR036259">
    <property type="entry name" value="MFS_trans_sf"/>
</dbReference>
<dbReference type="InterPro" id="IPR020846">
    <property type="entry name" value="MFS_dom"/>
</dbReference>
<dbReference type="STRING" id="565034.BHWA1_01067"/>
<protein>
    <submittedName>
        <fullName evidence="8">Major facilitator superfamily MFS 1</fullName>
    </submittedName>
</protein>
<evidence type="ECO:0000256" key="1">
    <source>
        <dbReference type="ARBA" id="ARBA00004127"/>
    </source>
</evidence>
<evidence type="ECO:0000256" key="5">
    <source>
        <dbReference type="ARBA" id="ARBA00022989"/>
    </source>
</evidence>
<dbReference type="KEGG" id="bhy:BHWA1_01067"/>
<sequence>MVNLLLAIIYLSFISLGLPDALLGSAWPSMYKEFNVAISYAGIISMIISIGTIISSLQSDRLTKKFGAGKITAFSVAATAIALIGFSITHSYWMLCIWAIPYGLGAGSVDASLNNYVALHYESKHMSWLHCMWGIGATIGPYIMGYAITNNNWNVGYRYISIIQIVLTAILFFSLSLWNKNDEKNKEKISTKVLSLKEIINIPGTKEIMICFFCYCAIESTTGLWASSYLNLYKGADIKTAASFGSLFYIGITVGRAISGFITMKLNDNQMIVLGESLILIGIILMIIPTVNIVSLIGFIIIGLGCAPIYPSIIHSTPYNFGAENSQAIIGVQMASAYVGTSIMPPLFGYIANHISIYLLPFYLVIILILMFIMHRLMIRKTIKNK</sequence>
<evidence type="ECO:0000256" key="6">
    <source>
        <dbReference type="ARBA" id="ARBA00023136"/>
    </source>
</evidence>
<dbReference type="Proteomes" id="UP000001803">
    <property type="component" value="Chromosome"/>
</dbReference>
<keyword evidence="9" id="KW-1185">Reference proteome</keyword>
<dbReference type="GO" id="GO:0016020">
    <property type="term" value="C:membrane"/>
    <property type="evidence" value="ECO:0007669"/>
    <property type="project" value="TreeGrafter"/>
</dbReference>
<evidence type="ECO:0000259" key="7">
    <source>
        <dbReference type="PROSITE" id="PS50850"/>
    </source>
</evidence>
<keyword evidence="3" id="KW-0813">Transport</keyword>
<dbReference type="Gene3D" id="1.20.1250.20">
    <property type="entry name" value="MFS general substrate transporter like domains"/>
    <property type="match status" value="2"/>
</dbReference>
<dbReference type="AlphaFoldDB" id="A0A3B6VA81"/>
<dbReference type="InterPro" id="IPR051788">
    <property type="entry name" value="MFS_Transporter"/>
</dbReference>
<dbReference type="GO" id="GO:0022857">
    <property type="term" value="F:transmembrane transporter activity"/>
    <property type="evidence" value="ECO:0007669"/>
    <property type="project" value="InterPro"/>
</dbReference>
<feature type="domain" description="Major facilitator superfamily (MFS) profile" evidence="7">
    <location>
        <begin position="5"/>
        <end position="384"/>
    </location>
</feature>
<proteinExistence type="inferred from homology"/>
<dbReference type="Pfam" id="PF07690">
    <property type="entry name" value="MFS_1"/>
    <property type="match status" value="1"/>
</dbReference>
<evidence type="ECO:0000256" key="4">
    <source>
        <dbReference type="ARBA" id="ARBA00022692"/>
    </source>
</evidence>
<dbReference type="PANTHER" id="PTHR23514:SF3">
    <property type="entry name" value="BYPASS OF STOP CODON PROTEIN 6"/>
    <property type="match status" value="1"/>
</dbReference>
<accession>A0A3B6VA81</accession>
<keyword evidence="4" id="KW-0812">Transmembrane</keyword>
<evidence type="ECO:0000256" key="3">
    <source>
        <dbReference type="ARBA" id="ARBA00022448"/>
    </source>
</evidence>
<comment type="similarity">
    <text evidence="2">Belongs to the major facilitator superfamily.</text>
</comment>
<reference evidence="8 9" key="1">
    <citation type="journal article" date="2009" name="PLoS ONE">
        <title>Genome sequence of the pathogenic intestinal spirochete Brachyspira hyodysenteriae reveals adaptations to its lifestyle in the porcine large intestine.</title>
        <authorList>
            <person name="Bellgard M.I."/>
            <person name="Wanchanthuek P."/>
            <person name="La T."/>
            <person name="Ryan K."/>
            <person name="Moolhuijzen P."/>
            <person name="Albertyn Z."/>
            <person name="Shaban B."/>
            <person name="Motro Y."/>
            <person name="Dunn D.S."/>
            <person name="Schibeci D."/>
            <person name="Hunter A."/>
            <person name="Barrero R."/>
            <person name="Phillips N.D."/>
            <person name="Hampson D.J."/>
        </authorList>
    </citation>
    <scope>NUCLEOTIDE SEQUENCE [LARGE SCALE GENOMIC DNA]</scope>
    <source>
        <strain evidence="9">ATCC 49526 / WA1</strain>
    </source>
</reference>
<keyword evidence="6" id="KW-0472">Membrane</keyword>
<keyword evidence="5" id="KW-1133">Transmembrane helix</keyword>